<dbReference type="RefSeq" id="WP_036385189.1">
    <property type="nucleotide sequence ID" value="NZ_CP028519.1"/>
</dbReference>
<sequence length="159" mass="17067">MYSAVIPAPWGGRLGIRDDGAVLTGLDFLPAPTAVQPPRGELAIQVCHELEHYFSDPSATFSVPQRRGGTPFQQRVWAALVAIPAGRVLRYGELAVQLGSSARAVGQACGSNPLPLLVPCHRVLAARGLGGFDHRQDGERLDIKLWLLGHEGYLLPLVS</sequence>
<dbReference type="PANTHER" id="PTHR10815">
    <property type="entry name" value="METHYLATED-DNA--PROTEIN-CYSTEINE METHYLTRANSFERASE"/>
    <property type="match status" value="1"/>
</dbReference>
<dbReference type="SUPFAM" id="SSF53155">
    <property type="entry name" value="Methylated DNA-protein cysteine methyltransferase domain"/>
    <property type="match status" value="1"/>
</dbReference>
<dbReference type="GO" id="GO:0032259">
    <property type="term" value="P:methylation"/>
    <property type="evidence" value="ECO:0007669"/>
    <property type="project" value="UniProtKB-KW"/>
</dbReference>
<dbReference type="InterPro" id="IPR001497">
    <property type="entry name" value="MethylDNA_cys_MeTrfase_AS"/>
</dbReference>
<evidence type="ECO:0000256" key="3">
    <source>
        <dbReference type="ARBA" id="ARBA00022679"/>
    </source>
</evidence>
<dbReference type="Pfam" id="PF01035">
    <property type="entry name" value="DNA_binding_1"/>
    <property type="match status" value="1"/>
</dbReference>
<dbReference type="CDD" id="cd06445">
    <property type="entry name" value="ATase"/>
    <property type="match status" value="1"/>
</dbReference>
<evidence type="ECO:0000256" key="4">
    <source>
        <dbReference type="ARBA" id="ARBA00022763"/>
    </source>
</evidence>
<proteinExistence type="predicted"/>
<dbReference type="InterPro" id="IPR036217">
    <property type="entry name" value="MethylDNA_cys_MeTrfase_DNAb"/>
</dbReference>
<evidence type="ECO:0000256" key="6">
    <source>
        <dbReference type="ARBA" id="ARBA00049348"/>
    </source>
</evidence>
<dbReference type="InterPro" id="IPR014048">
    <property type="entry name" value="MethylDNA_cys_MeTrfase_DNA-bd"/>
</dbReference>
<dbReference type="InterPro" id="IPR036388">
    <property type="entry name" value="WH-like_DNA-bd_sf"/>
</dbReference>
<comment type="catalytic activity">
    <reaction evidence="1">
        <text>a 4-O-methyl-thymidine in DNA + L-cysteinyl-[protein] = a thymidine in DNA + S-methyl-L-cysteinyl-[protein]</text>
        <dbReference type="Rhea" id="RHEA:53428"/>
        <dbReference type="Rhea" id="RHEA-COMP:10131"/>
        <dbReference type="Rhea" id="RHEA-COMP:10132"/>
        <dbReference type="Rhea" id="RHEA-COMP:13555"/>
        <dbReference type="Rhea" id="RHEA-COMP:13556"/>
        <dbReference type="ChEBI" id="CHEBI:29950"/>
        <dbReference type="ChEBI" id="CHEBI:82612"/>
        <dbReference type="ChEBI" id="CHEBI:137386"/>
        <dbReference type="ChEBI" id="CHEBI:137387"/>
        <dbReference type="EC" id="2.1.1.63"/>
    </reaction>
</comment>
<dbReference type="InterPro" id="IPR036631">
    <property type="entry name" value="MGMT_N_sf"/>
</dbReference>
<dbReference type="Proteomes" id="UP000244173">
    <property type="component" value="Chromosome"/>
</dbReference>
<keyword evidence="4" id="KW-0227">DNA damage</keyword>
<dbReference type="PROSITE" id="PS00374">
    <property type="entry name" value="MGMT"/>
    <property type="match status" value="1"/>
</dbReference>
<dbReference type="GO" id="GO:0003908">
    <property type="term" value="F:methylated-DNA-[protein]-cysteine S-methyltransferase activity"/>
    <property type="evidence" value="ECO:0007669"/>
    <property type="project" value="UniProtKB-EC"/>
</dbReference>
<name>A0A2S0PEZ9_9NEIS</name>
<feature type="domain" description="Methylated-DNA-[protein]-cysteine S-methyltransferase DNA binding" evidence="7">
    <location>
        <begin position="71"/>
        <end position="152"/>
    </location>
</feature>
<evidence type="ECO:0000313" key="8">
    <source>
        <dbReference type="EMBL" id="AVY95964.1"/>
    </source>
</evidence>
<dbReference type="EMBL" id="CP028519">
    <property type="protein sequence ID" value="AVY95964.1"/>
    <property type="molecule type" value="Genomic_DNA"/>
</dbReference>
<keyword evidence="2 8" id="KW-0489">Methyltransferase</keyword>
<dbReference type="KEGG" id="maer:DAI18_04560"/>
<evidence type="ECO:0000313" key="9">
    <source>
        <dbReference type="Proteomes" id="UP000244173"/>
    </source>
</evidence>
<dbReference type="OrthoDB" id="9811249at2"/>
<dbReference type="Gene3D" id="1.10.10.10">
    <property type="entry name" value="Winged helix-like DNA-binding domain superfamily/Winged helix DNA-binding domain"/>
    <property type="match status" value="1"/>
</dbReference>
<dbReference type="SUPFAM" id="SSF46767">
    <property type="entry name" value="Methylated DNA-protein cysteine methyltransferase, C-terminal domain"/>
    <property type="match status" value="1"/>
</dbReference>
<organism evidence="8 9">
    <name type="scientific">Microvirgula aerodenitrificans</name>
    <dbReference type="NCBI Taxonomy" id="57480"/>
    <lineage>
        <taxon>Bacteria</taxon>
        <taxon>Pseudomonadati</taxon>
        <taxon>Pseudomonadota</taxon>
        <taxon>Betaproteobacteria</taxon>
        <taxon>Neisseriales</taxon>
        <taxon>Aquaspirillaceae</taxon>
        <taxon>Microvirgula</taxon>
    </lineage>
</organism>
<gene>
    <name evidence="8" type="ORF">DAI18_04560</name>
</gene>
<protein>
    <submittedName>
        <fullName evidence="8">Methylated-DNA--[protein]-cysteine S-methyltransferase</fullName>
    </submittedName>
</protein>
<dbReference type="STRING" id="1122240.GCA_000620105_00653"/>
<evidence type="ECO:0000256" key="1">
    <source>
        <dbReference type="ARBA" id="ARBA00001286"/>
    </source>
</evidence>
<reference evidence="8 9" key="1">
    <citation type="submission" date="2018-04" db="EMBL/GenBank/DDBJ databases">
        <title>Denitrifier Microvirgula.</title>
        <authorList>
            <person name="Anderson E."/>
            <person name="Jang J."/>
            <person name="Ishii S."/>
        </authorList>
    </citation>
    <scope>NUCLEOTIDE SEQUENCE [LARGE SCALE GENOMIC DNA]</scope>
    <source>
        <strain evidence="8 9">BE2.4</strain>
    </source>
</reference>
<accession>A0A2S0PEZ9</accession>
<keyword evidence="3 8" id="KW-0808">Transferase</keyword>
<dbReference type="NCBIfam" id="TIGR00589">
    <property type="entry name" value="ogt"/>
    <property type="match status" value="1"/>
</dbReference>
<evidence type="ECO:0000259" key="7">
    <source>
        <dbReference type="Pfam" id="PF01035"/>
    </source>
</evidence>
<evidence type="ECO:0000256" key="5">
    <source>
        <dbReference type="ARBA" id="ARBA00023204"/>
    </source>
</evidence>
<keyword evidence="5" id="KW-0234">DNA repair</keyword>
<evidence type="ECO:0000256" key="2">
    <source>
        <dbReference type="ARBA" id="ARBA00022603"/>
    </source>
</evidence>
<dbReference type="GO" id="GO:0006281">
    <property type="term" value="P:DNA repair"/>
    <property type="evidence" value="ECO:0007669"/>
    <property type="project" value="UniProtKB-KW"/>
</dbReference>
<dbReference type="PANTHER" id="PTHR10815:SF13">
    <property type="entry name" value="METHYLATED-DNA--PROTEIN-CYSTEINE METHYLTRANSFERASE"/>
    <property type="match status" value="1"/>
</dbReference>
<keyword evidence="9" id="KW-1185">Reference proteome</keyword>
<comment type="catalytic activity">
    <reaction evidence="6">
        <text>a 6-O-methyl-2'-deoxyguanosine in DNA + L-cysteinyl-[protein] = S-methyl-L-cysteinyl-[protein] + a 2'-deoxyguanosine in DNA</text>
        <dbReference type="Rhea" id="RHEA:24000"/>
        <dbReference type="Rhea" id="RHEA-COMP:10131"/>
        <dbReference type="Rhea" id="RHEA-COMP:10132"/>
        <dbReference type="Rhea" id="RHEA-COMP:11367"/>
        <dbReference type="Rhea" id="RHEA-COMP:11368"/>
        <dbReference type="ChEBI" id="CHEBI:29950"/>
        <dbReference type="ChEBI" id="CHEBI:82612"/>
        <dbReference type="ChEBI" id="CHEBI:85445"/>
        <dbReference type="ChEBI" id="CHEBI:85448"/>
        <dbReference type="EC" id="2.1.1.63"/>
    </reaction>
</comment>
<dbReference type="AlphaFoldDB" id="A0A2S0PEZ9"/>